<comment type="caution">
    <text evidence="1">The sequence shown here is derived from an EMBL/GenBank/DDBJ whole genome shotgun (WGS) entry which is preliminary data.</text>
</comment>
<accession>A0A8J4TN44</accession>
<dbReference type="EMBL" id="LUCH01001630">
    <property type="protein sequence ID" value="KAF5402734.1"/>
    <property type="molecule type" value="Genomic_DNA"/>
</dbReference>
<reference evidence="1" key="1">
    <citation type="submission" date="2019-05" db="EMBL/GenBank/DDBJ databases">
        <title>Annotation for the trematode Paragonimus heterotremus.</title>
        <authorList>
            <person name="Choi Y.-J."/>
        </authorList>
    </citation>
    <scope>NUCLEOTIDE SEQUENCE</scope>
    <source>
        <strain evidence="1">LC</strain>
    </source>
</reference>
<evidence type="ECO:0000313" key="1">
    <source>
        <dbReference type="EMBL" id="KAF5402734.1"/>
    </source>
</evidence>
<gene>
    <name evidence="1" type="ORF">PHET_04064</name>
</gene>
<proteinExistence type="predicted"/>
<sequence>MWTKLTCPLPAPDSTSTRVNSIVGGDHLTILNNQPNGSRHPVGDIRSLTFSSSAWTHPNQSQVNCPPNYTANNTGSLLIQSPNSTLSAIPETTIQPTNLTNEPMLINAMHSGTAEHSLASLTNTPSLPTGHTLLTNDKTYPVPVGNAFWPTYCYPTIPHQEQLPCSPQAPILSSIFPEVNKMSTTQQLGYPHSFLSYWDSQVGSSMFHTVPITPIPSSNQVALGFPSSLALNDCSQNVLYYHPFVNSDQHFPLFSNPIPTISYATLPPTCDTTTALAVFPAPCQLQFIT</sequence>
<dbReference type="AlphaFoldDB" id="A0A8J4TN44"/>
<name>A0A8J4TN44_9TREM</name>
<protein>
    <submittedName>
        <fullName evidence="1">Uncharacterized protein</fullName>
    </submittedName>
</protein>
<keyword evidence="2" id="KW-1185">Reference proteome</keyword>
<evidence type="ECO:0000313" key="2">
    <source>
        <dbReference type="Proteomes" id="UP000748531"/>
    </source>
</evidence>
<dbReference type="Proteomes" id="UP000748531">
    <property type="component" value="Unassembled WGS sequence"/>
</dbReference>
<organism evidence="1 2">
    <name type="scientific">Paragonimus heterotremus</name>
    <dbReference type="NCBI Taxonomy" id="100268"/>
    <lineage>
        <taxon>Eukaryota</taxon>
        <taxon>Metazoa</taxon>
        <taxon>Spiralia</taxon>
        <taxon>Lophotrochozoa</taxon>
        <taxon>Platyhelminthes</taxon>
        <taxon>Trematoda</taxon>
        <taxon>Digenea</taxon>
        <taxon>Plagiorchiida</taxon>
        <taxon>Troglotremata</taxon>
        <taxon>Troglotrematidae</taxon>
        <taxon>Paragonimus</taxon>
    </lineage>
</organism>
<dbReference type="OrthoDB" id="10381271at2759"/>